<feature type="repeat" description="PPR" evidence="2">
    <location>
        <begin position="378"/>
        <end position="412"/>
    </location>
</feature>
<accession>A0A9N7MCW7</accession>
<dbReference type="InterPro" id="IPR011990">
    <property type="entry name" value="TPR-like_helical_dom_sf"/>
</dbReference>
<gene>
    <name evidence="3" type="ORF">SHERM_09670</name>
</gene>
<dbReference type="GO" id="GO:0003723">
    <property type="term" value="F:RNA binding"/>
    <property type="evidence" value="ECO:0007669"/>
    <property type="project" value="InterPro"/>
</dbReference>
<sequence>MEDLMRLLRGHVPRSHLLQIHARLLQLGAHRDNLVATRLIGQYSPSSALRVFYSLQNPNIFPFNAVIRVLADEGLASKAFSIFKELQNRPLSPNGLTFSFLLKACSRYAVDQVCVRQLHTHILKSGLLSDYAVCNGLLTVYSAVIKDLRSAHRMFDEMPKRNLVGHWTSLISGYAKLGLAEEVLNLFILMLSENLHPEKETMVSILSACSKLATVYIEKWVNALTQCLNDIKCDSLARDHVNTVLVYLYGKCRKVEKSRELFDRISSDGKRSVLSWNTMIGAYVKNSRPIEALSVFKLMITDYYCVPNHVTMVSVLSACAEIGDFELGKWVHEYMKTEGRKGVLSSNVILATALIDMYTKCGDLRSAKHVFTQITSIDVVLYNAMIMGLAVNGEAHEALRLYSRMHDLHLRPNSATFLGALCACSHSGLLQRGREIFHSMIRENSASPGLEHYACYVDLLSRSGFIEEALGVVGSMPMEPNNFVWGALLSGCMLHNRLELAQNVSAMLVAVDPENSAGYVMLSNTLAADSQWRDVLKLRGLMRDKRVGKQPGRSWINVGGVVREFVAGCGSFGEIGGIHEMMESLLKEMRLSSS</sequence>
<dbReference type="AlphaFoldDB" id="A0A9N7MCW7"/>
<dbReference type="PANTHER" id="PTHR24015:SF1063">
    <property type="entry name" value="OS12G0156900 PROTEIN"/>
    <property type="match status" value="1"/>
</dbReference>
<dbReference type="EMBL" id="CACSLK010000984">
    <property type="protein sequence ID" value="CAA0806787.1"/>
    <property type="molecule type" value="Genomic_DNA"/>
</dbReference>
<evidence type="ECO:0000256" key="1">
    <source>
        <dbReference type="ARBA" id="ARBA00022737"/>
    </source>
</evidence>
<dbReference type="FunFam" id="1.25.40.10:FF:000184">
    <property type="entry name" value="Pentatricopeptide repeat-containing protein, chloroplastic"/>
    <property type="match status" value="1"/>
</dbReference>
<dbReference type="NCBIfam" id="TIGR00756">
    <property type="entry name" value="PPR"/>
    <property type="match status" value="3"/>
</dbReference>
<dbReference type="Pfam" id="PF20431">
    <property type="entry name" value="E_motif"/>
    <property type="match status" value="1"/>
</dbReference>
<feature type="repeat" description="PPR" evidence="2">
    <location>
        <begin position="272"/>
        <end position="302"/>
    </location>
</feature>
<keyword evidence="1" id="KW-0677">Repeat</keyword>
<comment type="caution">
    <text evidence="3">The sequence shown here is derived from an EMBL/GenBank/DDBJ whole genome shotgun (WGS) entry which is preliminary data.</text>
</comment>
<protein>
    <submittedName>
        <fullName evidence="3">Pentatricopeptide repeat-containing protein</fullName>
    </submittedName>
</protein>
<dbReference type="InterPro" id="IPR046848">
    <property type="entry name" value="E_motif"/>
</dbReference>
<dbReference type="Gene3D" id="1.25.40.10">
    <property type="entry name" value="Tetratricopeptide repeat domain"/>
    <property type="match status" value="4"/>
</dbReference>
<dbReference type="InterPro" id="IPR002885">
    <property type="entry name" value="PPR_rpt"/>
</dbReference>
<dbReference type="GO" id="GO:0009451">
    <property type="term" value="P:RNA modification"/>
    <property type="evidence" value="ECO:0007669"/>
    <property type="project" value="InterPro"/>
</dbReference>
<dbReference type="PROSITE" id="PS51375">
    <property type="entry name" value="PPR"/>
    <property type="match status" value="4"/>
</dbReference>
<evidence type="ECO:0000313" key="4">
    <source>
        <dbReference type="Proteomes" id="UP001153555"/>
    </source>
</evidence>
<keyword evidence="4" id="KW-1185">Reference proteome</keyword>
<dbReference type="Pfam" id="PF13041">
    <property type="entry name" value="PPR_2"/>
    <property type="match status" value="2"/>
</dbReference>
<reference evidence="3" key="1">
    <citation type="submission" date="2019-12" db="EMBL/GenBank/DDBJ databases">
        <authorList>
            <person name="Scholes J."/>
        </authorList>
    </citation>
    <scope>NUCLEOTIDE SEQUENCE</scope>
</reference>
<feature type="repeat" description="PPR" evidence="2">
    <location>
        <begin position="59"/>
        <end position="93"/>
    </location>
</feature>
<dbReference type="InterPro" id="IPR046960">
    <property type="entry name" value="PPR_At4g14850-like_plant"/>
</dbReference>
<dbReference type="Proteomes" id="UP001153555">
    <property type="component" value="Unassembled WGS sequence"/>
</dbReference>
<dbReference type="FunFam" id="1.25.40.10:FF:000344">
    <property type="entry name" value="Pentatricopeptide repeat-containing protein"/>
    <property type="match status" value="1"/>
</dbReference>
<evidence type="ECO:0000313" key="3">
    <source>
        <dbReference type="EMBL" id="CAA0806787.1"/>
    </source>
</evidence>
<dbReference type="OrthoDB" id="1865464at2759"/>
<dbReference type="Pfam" id="PF01535">
    <property type="entry name" value="PPR"/>
    <property type="match status" value="4"/>
</dbReference>
<feature type="repeat" description="PPR" evidence="2">
    <location>
        <begin position="163"/>
        <end position="197"/>
    </location>
</feature>
<name>A0A9N7MCW7_STRHE</name>
<evidence type="ECO:0000256" key="2">
    <source>
        <dbReference type="PROSITE-ProRule" id="PRU00708"/>
    </source>
</evidence>
<organism evidence="3 4">
    <name type="scientific">Striga hermonthica</name>
    <name type="common">Purple witchweed</name>
    <name type="synonym">Buchnera hermonthica</name>
    <dbReference type="NCBI Taxonomy" id="68872"/>
    <lineage>
        <taxon>Eukaryota</taxon>
        <taxon>Viridiplantae</taxon>
        <taxon>Streptophyta</taxon>
        <taxon>Embryophyta</taxon>
        <taxon>Tracheophyta</taxon>
        <taxon>Spermatophyta</taxon>
        <taxon>Magnoliopsida</taxon>
        <taxon>eudicotyledons</taxon>
        <taxon>Gunneridae</taxon>
        <taxon>Pentapetalae</taxon>
        <taxon>asterids</taxon>
        <taxon>lamiids</taxon>
        <taxon>Lamiales</taxon>
        <taxon>Orobanchaceae</taxon>
        <taxon>Buchnereae</taxon>
        <taxon>Striga</taxon>
    </lineage>
</organism>
<dbReference type="PANTHER" id="PTHR24015">
    <property type="entry name" value="OS07G0578800 PROTEIN-RELATED"/>
    <property type="match status" value="1"/>
</dbReference>
<proteinExistence type="predicted"/>